<evidence type="ECO:0000256" key="5">
    <source>
        <dbReference type="ARBA" id="ARBA00023027"/>
    </source>
</evidence>
<dbReference type="InterPro" id="IPR036721">
    <property type="entry name" value="RCK_C_sf"/>
</dbReference>
<dbReference type="PROSITE" id="PS51202">
    <property type="entry name" value="RCK_C"/>
    <property type="match status" value="2"/>
</dbReference>
<dbReference type="GO" id="GO:0005886">
    <property type="term" value="C:plasma membrane"/>
    <property type="evidence" value="ECO:0007669"/>
    <property type="project" value="InterPro"/>
</dbReference>
<evidence type="ECO:0000256" key="1">
    <source>
        <dbReference type="ARBA" id="ARBA00017378"/>
    </source>
</evidence>
<dbReference type="PANTHER" id="PTHR43833:SF5">
    <property type="entry name" value="TRK SYSTEM POTASSIUM UPTAKE PROTEIN TRKA"/>
    <property type="match status" value="1"/>
</dbReference>
<evidence type="ECO:0000256" key="2">
    <source>
        <dbReference type="ARBA" id="ARBA00022448"/>
    </source>
</evidence>
<keyword evidence="4" id="KW-0630">Potassium</keyword>
<dbReference type="PANTHER" id="PTHR43833">
    <property type="entry name" value="POTASSIUM CHANNEL PROTEIN 2-RELATED-RELATED"/>
    <property type="match status" value="1"/>
</dbReference>
<dbReference type="InterPro" id="IPR050721">
    <property type="entry name" value="Trk_Ktr_HKT_K-transport"/>
</dbReference>
<dbReference type="Gene3D" id="3.30.70.1450">
    <property type="entry name" value="Regulator of K+ conductance, C-terminal domain"/>
    <property type="match status" value="2"/>
</dbReference>
<dbReference type="Pfam" id="PF02254">
    <property type="entry name" value="TrkA_N"/>
    <property type="match status" value="2"/>
</dbReference>
<evidence type="ECO:0000313" key="9">
    <source>
        <dbReference type="EMBL" id="RKQ90972.1"/>
    </source>
</evidence>
<dbReference type="InterPro" id="IPR003148">
    <property type="entry name" value="RCK_N"/>
</dbReference>
<feature type="domain" description="RCK C-terminal" evidence="8">
    <location>
        <begin position="137"/>
        <end position="221"/>
    </location>
</feature>
<dbReference type="InterPro" id="IPR036291">
    <property type="entry name" value="NAD(P)-bd_dom_sf"/>
</dbReference>
<dbReference type="InterPro" id="IPR006036">
    <property type="entry name" value="K_uptake_TrkA"/>
</dbReference>
<accession>A0A660L7H7</accession>
<dbReference type="InterPro" id="IPR006037">
    <property type="entry name" value="RCK_C"/>
</dbReference>
<evidence type="ECO:0000313" key="10">
    <source>
        <dbReference type="Proteomes" id="UP000278962"/>
    </source>
</evidence>
<dbReference type="NCBIfam" id="NF007034">
    <property type="entry name" value="PRK09496.2-1"/>
    <property type="match status" value="1"/>
</dbReference>
<dbReference type="EMBL" id="RBIL01000001">
    <property type="protein sequence ID" value="RKQ90972.1"/>
    <property type="molecule type" value="Genomic_DNA"/>
</dbReference>
<gene>
    <name evidence="9" type="ORF">C8N24_0788</name>
</gene>
<dbReference type="AlphaFoldDB" id="A0A660L7H7"/>
<keyword evidence="2" id="KW-0813">Transport</keyword>
<dbReference type="Proteomes" id="UP000278962">
    <property type="component" value="Unassembled WGS sequence"/>
</dbReference>
<keyword evidence="10" id="KW-1185">Reference proteome</keyword>
<dbReference type="OrthoDB" id="9775180at2"/>
<evidence type="ECO:0000256" key="6">
    <source>
        <dbReference type="ARBA" id="ARBA00023065"/>
    </source>
</evidence>
<comment type="caution">
    <text evidence="9">The sequence shown here is derived from an EMBL/GenBank/DDBJ whole genome shotgun (WGS) entry which is preliminary data.</text>
</comment>
<name>A0A660L7H7_9ACTN</name>
<dbReference type="RefSeq" id="WP_121248191.1">
    <property type="nucleotide sequence ID" value="NZ_RBIL01000001.1"/>
</dbReference>
<evidence type="ECO:0000259" key="7">
    <source>
        <dbReference type="PROSITE" id="PS51201"/>
    </source>
</evidence>
<dbReference type="GO" id="GO:0015079">
    <property type="term" value="F:potassium ion transmembrane transporter activity"/>
    <property type="evidence" value="ECO:0007669"/>
    <property type="project" value="InterPro"/>
</dbReference>
<keyword evidence="3" id="KW-0633">Potassium transport</keyword>
<dbReference type="PRINTS" id="PR00335">
    <property type="entry name" value="KUPTAKETRKA"/>
</dbReference>
<dbReference type="Gene3D" id="3.40.50.720">
    <property type="entry name" value="NAD(P)-binding Rossmann-like Domain"/>
    <property type="match status" value="2"/>
</dbReference>
<feature type="domain" description="RCK C-terminal" evidence="8">
    <location>
        <begin position="363"/>
        <end position="441"/>
    </location>
</feature>
<dbReference type="PROSITE" id="PS51201">
    <property type="entry name" value="RCK_N"/>
    <property type="match status" value="2"/>
</dbReference>
<protein>
    <recommendedName>
        <fullName evidence="1">Trk system potassium uptake protein TrkA</fullName>
    </recommendedName>
</protein>
<sequence>MRIVVLGAGHVGRAIVDALYQENEVTVIDTNADRLTALADRYDVRTVEGNGTTKRVIREAGIQHCSLFIASTSREEANLVSAMLVKKLSGSRVVVRTTSVEYLDAWREREIDVDFMVSSELETANAISGLIGIPAARQTDVFADGKVQVVEFDVPKDAGGNGVVGRKLRDAELPAESKVVSIIRGDERTIPDGGQRILAGDRIVVIGSPDAARQWSRLISREHQRVDDIVIFGGGRMGTTIAHVLLDRGIRVRFVEGRPERAREVAEEIPQARVFHASAFDSEFFERERIGRATAAVFALNDDPGNLFSAVLAKAHGVQLTIALAHDQTSLKVYERGGVDVAINPRAVIAEELVRFGHDPRLRQIAMLDDDRFEILDLTVRAESELAGMRFDEMPETGSVIGAIIRNGAAIIPHSKDILRAGDRVIVFVESRRASTVERVL</sequence>
<feature type="domain" description="RCK N-terminal" evidence="7">
    <location>
        <begin position="1"/>
        <end position="117"/>
    </location>
</feature>
<reference evidence="9 10" key="1">
    <citation type="submission" date="2018-10" db="EMBL/GenBank/DDBJ databases">
        <title>Genomic Encyclopedia of Archaeal and Bacterial Type Strains, Phase II (KMG-II): from individual species to whole genera.</title>
        <authorList>
            <person name="Goeker M."/>
        </authorList>
    </citation>
    <scope>NUCLEOTIDE SEQUENCE [LARGE SCALE GENOMIC DNA]</scope>
    <source>
        <strain evidence="9 10">DSM 14954</strain>
    </source>
</reference>
<feature type="domain" description="RCK N-terminal" evidence="7">
    <location>
        <begin position="226"/>
        <end position="343"/>
    </location>
</feature>
<keyword evidence="5" id="KW-0520">NAD</keyword>
<dbReference type="SUPFAM" id="SSF116726">
    <property type="entry name" value="TrkA C-terminal domain-like"/>
    <property type="match status" value="2"/>
</dbReference>
<dbReference type="NCBIfam" id="NF007039">
    <property type="entry name" value="PRK09496.3-2"/>
    <property type="match status" value="1"/>
</dbReference>
<evidence type="ECO:0000259" key="8">
    <source>
        <dbReference type="PROSITE" id="PS51202"/>
    </source>
</evidence>
<proteinExistence type="predicted"/>
<evidence type="ECO:0000256" key="4">
    <source>
        <dbReference type="ARBA" id="ARBA00022958"/>
    </source>
</evidence>
<evidence type="ECO:0000256" key="3">
    <source>
        <dbReference type="ARBA" id="ARBA00022538"/>
    </source>
</evidence>
<keyword evidence="6" id="KW-0406">Ion transport</keyword>
<organism evidence="9 10">
    <name type="scientific">Solirubrobacter pauli</name>
    <dbReference type="NCBI Taxonomy" id="166793"/>
    <lineage>
        <taxon>Bacteria</taxon>
        <taxon>Bacillati</taxon>
        <taxon>Actinomycetota</taxon>
        <taxon>Thermoleophilia</taxon>
        <taxon>Solirubrobacterales</taxon>
        <taxon>Solirubrobacteraceae</taxon>
        <taxon>Solirubrobacter</taxon>
    </lineage>
</organism>
<dbReference type="SUPFAM" id="SSF51735">
    <property type="entry name" value="NAD(P)-binding Rossmann-fold domains"/>
    <property type="match status" value="2"/>
</dbReference>
<dbReference type="Pfam" id="PF02080">
    <property type="entry name" value="TrkA_C"/>
    <property type="match status" value="2"/>
</dbReference>